<dbReference type="OrthoDB" id="445676at2759"/>
<keyword evidence="2" id="KW-1185">Reference proteome</keyword>
<evidence type="ECO:0000313" key="1">
    <source>
        <dbReference type="EMBL" id="CAE7308880.1"/>
    </source>
</evidence>
<sequence length="297" mass="33491">MATRRDTCQADRSPGNGWRFSMELDVVRQALDDGQDLSQLRDRWGNSLLDGMICRPCRASLTEDWPSYLGTVRTLSAQGAKCRIRMDMLLEDELSDRLSIDKLQIALHAGLRDKLKVEAFLHFHVEQGTPCPASLDTCLLRRLIRELPRVHLLSVKLQCLEVTKLLLKTNARSAISTVRREIRCIYLRMKNLPGLLADYAATAPFQQSMWDALALLAPSIWASQMDLVRQWCTLPQVLAMDALAVRFLYSLTGPKGMDLPDPALRAVEAFMLGTELHVQAFEIECQLAQVAAQTIRD</sequence>
<protein>
    <submittedName>
        <fullName evidence="1">Dph5 protein</fullName>
    </submittedName>
</protein>
<name>A0A812N970_9DINO</name>
<organism evidence="1 2">
    <name type="scientific">Symbiodinium natans</name>
    <dbReference type="NCBI Taxonomy" id="878477"/>
    <lineage>
        <taxon>Eukaryota</taxon>
        <taxon>Sar</taxon>
        <taxon>Alveolata</taxon>
        <taxon>Dinophyceae</taxon>
        <taxon>Suessiales</taxon>
        <taxon>Symbiodiniaceae</taxon>
        <taxon>Symbiodinium</taxon>
    </lineage>
</organism>
<reference evidence="1" key="1">
    <citation type="submission" date="2021-02" db="EMBL/GenBank/DDBJ databases">
        <authorList>
            <person name="Dougan E. K."/>
            <person name="Rhodes N."/>
            <person name="Thang M."/>
            <person name="Chan C."/>
        </authorList>
    </citation>
    <scope>NUCLEOTIDE SEQUENCE</scope>
</reference>
<dbReference type="EMBL" id="CAJNDS010002078">
    <property type="protein sequence ID" value="CAE7308880.1"/>
    <property type="molecule type" value="Genomic_DNA"/>
</dbReference>
<gene>
    <name evidence="1" type="primary">dph5</name>
    <name evidence="1" type="ORF">SNAT2548_LOCUS16222</name>
</gene>
<dbReference type="Proteomes" id="UP000604046">
    <property type="component" value="Unassembled WGS sequence"/>
</dbReference>
<proteinExistence type="predicted"/>
<evidence type="ECO:0000313" key="2">
    <source>
        <dbReference type="Proteomes" id="UP000604046"/>
    </source>
</evidence>
<comment type="caution">
    <text evidence="1">The sequence shown here is derived from an EMBL/GenBank/DDBJ whole genome shotgun (WGS) entry which is preliminary data.</text>
</comment>
<dbReference type="AlphaFoldDB" id="A0A812N970"/>
<accession>A0A812N970</accession>